<comment type="caution">
    <text evidence="3">The sequence shown here is derived from an EMBL/GenBank/DDBJ whole genome shotgun (WGS) entry which is preliminary data.</text>
</comment>
<accession>A0ABS2GNJ0</accession>
<evidence type="ECO:0000256" key="1">
    <source>
        <dbReference type="SAM" id="MobiDB-lite"/>
    </source>
</evidence>
<evidence type="ECO:0000313" key="4">
    <source>
        <dbReference type="Proteomes" id="UP000724149"/>
    </source>
</evidence>
<dbReference type="EMBL" id="JACSNR010000007">
    <property type="protein sequence ID" value="MBM6923661.1"/>
    <property type="molecule type" value="Genomic_DNA"/>
</dbReference>
<name>A0ABS2GNJ0_9FIRM</name>
<proteinExistence type="predicted"/>
<feature type="transmembrane region" description="Helical" evidence="2">
    <location>
        <begin position="12"/>
        <end position="35"/>
    </location>
</feature>
<keyword evidence="2" id="KW-0812">Transmembrane</keyword>
<reference evidence="3 4" key="1">
    <citation type="journal article" date="2021" name="Sci. Rep.">
        <title>The distribution of antibiotic resistance genes in chicken gut microbiota commensals.</title>
        <authorList>
            <person name="Juricova H."/>
            <person name="Matiasovicova J."/>
            <person name="Kubasova T."/>
            <person name="Cejkova D."/>
            <person name="Rychlik I."/>
        </authorList>
    </citation>
    <scope>NUCLEOTIDE SEQUENCE [LARGE SCALE GENOMIC DNA]</scope>
    <source>
        <strain evidence="3 4">An564</strain>
    </source>
</reference>
<evidence type="ECO:0000313" key="3">
    <source>
        <dbReference type="EMBL" id="MBM6923661.1"/>
    </source>
</evidence>
<organism evidence="3 4">
    <name type="scientific">Hydrogenoanaerobacterium saccharovorans</name>
    <dbReference type="NCBI Taxonomy" id="474960"/>
    <lineage>
        <taxon>Bacteria</taxon>
        <taxon>Bacillati</taxon>
        <taxon>Bacillota</taxon>
        <taxon>Clostridia</taxon>
        <taxon>Eubacteriales</taxon>
        <taxon>Oscillospiraceae</taxon>
        <taxon>Hydrogenoanaerobacterium</taxon>
    </lineage>
</organism>
<sequence length="171" mass="18186">MKDYRSLWKKPHLVAAVMAGTAGVLAAAALGYALLGPGAPVSAAGAAGQVQEGPVEGYEAADHQNDEDTLSFRLDASPEFEKGGKNGGLYLENPRENRYDLQADIELEDGTVVYSSPVLEPDSHIDTVDLDEELEDGTYPAQARLFAVDPESGVIVGYVLQPIELRIGNAD</sequence>
<protein>
    <submittedName>
        <fullName evidence="3">Uncharacterized protein</fullName>
    </submittedName>
</protein>
<dbReference type="RefSeq" id="WP_191392475.1">
    <property type="nucleotide sequence ID" value="NZ_JACSNR010000007.1"/>
</dbReference>
<keyword evidence="2" id="KW-0472">Membrane</keyword>
<gene>
    <name evidence="3" type="ORF">H9X81_08165</name>
</gene>
<keyword evidence="4" id="KW-1185">Reference proteome</keyword>
<evidence type="ECO:0000256" key="2">
    <source>
        <dbReference type="SAM" id="Phobius"/>
    </source>
</evidence>
<keyword evidence="2" id="KW-1133">Transmembrane helix</keyword>
<dbReference type="Proteomes" id="UP000724149">
    <property type="component" value="Unassembled WGS sequence"/>
</dbReference>
<feature type="region of interest" description="Disordered" evidence="1">
    <location>
        <begin position="53"/>
        <end position="92"/>
    </location>
</feature>